<accession>A0ABN6RS76</accession>
<feature type="transmembrane region" description="Helical" evidence="6">
    <location>
        <begin position="180"/>
        <end position="209"/>
    </location>
</feature>
<dbReference type="PANTHER" id="PTHR30341:SF0">
    <property type="entry name" value="NA(+)_H(+) ANTIPORTER NHAA"/>
    <property type="match status" value="1"/>
</dbReference>
<evidence type="ECO:0000313" key="7">
    <source>
        <dbReference type="EMBL" id="BDQ33912.1"/>
    </source>
</evidence>
<feature type="transmembrane region" description="Helical" evidence="6">
    <location>
        <begin position="75"/>
        <end position="95"/>
    </location>
</feature>
<comment type="similarity">
    <text evidence="6">Belongs to the NhaA Na(+)/H(+) (TC 2.A.33) antiporter family.</text>
</comment>
<dbReference type="NCBIfam" id="TIGR00773">
    <property type="entry name" value="NhaA"/>
    <property type="match status" value="1"/>
</dbReference>
<keyword evidence="2 6" id="KW-1003">Cell membrane</keyword>
<feature type="transmembrane region" description="Helical" evidence="6">
    <location>
        <begin position="221"/>
        <end position="252"/>
    </location>
</feature>
<comment type="subcellular location">
    <subcellularLocation>
        <location evidence="1">Cell inner membrane</location>
        <topology evidence="1">Multi-pass membrane protein</topology>
    </subcellularLocation>
    <subcellularLocation>
        <location evidence="6">Cell membrane</location>
        <topology evidence="6">Multi-pass membrane protein</topology>
    </subcellularLocation>
</comment>
<dbReference type="RefSeq" id="WP_264983963.1">
    <property type="nucleotide sequence ID" value="NZ_AP026708.1"/>
</dbReference>
<evidence type="ECO:0000256" key="4">
    <source>
        <dbReference type="ARBA" id="ARBA00022989"/>
    </source>
</evidence>
<evidence type="ECO:0000256" key="6">
    <source>
        <dbReference type="HAMAP-Rule" id="MF_01844"/>
    </source>
</evidence>
<feature type="transmembrane region" description="Helical" evidence="6">
    <location>
        <begin position="421"/>
        <end position="438"/>
    </location>
</feature>
<proteinExistence type="inferred from homology"/>
<keyword evidence="6" id="KW-0050">Antiport</keyword>
<comment type="catalytic activity">
    <reaction evidence="6">
        <text>Na(+)(in) + 2 H(+)(out) = Na(+)(out) + 2 H(+)(in)</text>
        <dbReference type="Rhea" id="RHEA:29251"/>
        <dbReference type="ChEBI" id="CHEBI:15378"/>
        <dbReference type="ChEBI" id="CHEBI:29101"/>
    </reaction>
</comment>
<keyword evidence="5 6" id="KW-0472">Membrane</keyword>
<dbReference type="HAMAP" id="MF_01844">
    <property type="entry name" value="NhaA"/>
    <property type="match status" value="1"/>
</dbReference>
<evidence type="ECO:0000256" key="3">
    <source>
        <dbReference type="ARBA" id="ARBA00022692"/>
    </source>
</evidence>
<evidence type="ECO:0000256" key="5">
    <source>
        <dbReference type="ARBA" id="ARBA00023136"/>
    </source>
</evidence>
<dbReference type="Proteomes" id="UP001061361">
    <property type="component" value="Chromosome"/>
</dbReference>
<feature type="transmembrane region" description="Helical" evidence="6">
    <location>
        <begin position="387"/>
        <end position="409"/>
    </location>
</feature>
<dbReference type="InterPro" id="IPR023171">
    <property type="entry name" value="Na/H_antiporter_dom_sf"/>
</dbReference>
<keyword evidence="3 6" id="KW-0812">Transmembrane</keyword>
<name>A0ABN6RS76_9BACT</name>
<feature type="transmembrane region" description="Helical" evidence="6">
    <location>
        <begin position="29"/>
        <end position="48"/>
    </location>
</feature>
<organism evidence="7 8">
    <name type="scientific">Pseudodesulfovibrio portus</name>
    <dbReference type="NCBI Taxonomy" id="231439"/>
    <lineage>
        <taxon>Bacteria</taxon>
        <taxon>Pseudomonadati</taxon>
        <taxon>Thermodesulfobacteriota</taxon>
        <taxon>Desulfovibrionia</taxon>
        <taxon>Desulfovibrionales</taxon>
        <taxon>Desulfovibrionaceae</taxon>
    </lineage>
</organism>
<gene>
    <name evidence="6 7" type="primary">nhaA</name>
    <name evidence="7" type="ORF">JCM14722_14540</name>
</gene>
<keyword evidence="6" id="KW-0406">Ion transport</keyword>
<keyword evidence="6" id="KW-0813">Transport</keyword>
<comment type="function">
    <text evidence="6">Na(+)/H(+) antiporter that extrudes sodium in exchange for external protons.</text>
</comment>
<feature type="transmembrane region" description="Helical" evidence="6">
    <location>
        <begin position="350"/>
        <end position="375"/>
    </location>
</feature>
<evidence type="ECO:0000256" key="1">
    <source>
        <dbReference type="ARBA" id="ARBA00004429"/>
    </source>
</evidence>
<feature type="transmembrane region" description="Helical" evidence="6">
    <location>
        <begin position="111"/>
        <end position="131"/>
    </location>
</feature>
<keyword evidence="6" id="KW-0739">Sodium transport</keyword>
<feature type="transmembrane region" description="Helical" evidence="6">
    <location>
        <begin position="318"/>
        <end position="338"/>
    </location>
</feature>
<keyword evidence="8" id="KW-1185">Reference proteome</keyword>
<dbReference type="PANTHER" id="PTHR30341">
    <property type="entry name" value="SODIUM ION/PROTON ANTIPORTER NHAA-RELATED"/>
    <property type="match status" value="1"/>
</dbReference>
<dbReference type="Pfam" id="PF06965">
    <property type="entry name" value="Na_H_antiport_1"/>
    <property type="match status" value="1"/>
</dbReference>
<sequence>MAIREYMTCELEPIEQVLMPFQVFFRSKTTSGILLIVCAVAAMVWANSPWGAYYDALWHTECSVGFGPAVLSKSLHHWINDGLMAVFFFVVGLEIKREFMVGELSTRSQAVLPFAGALGGMVVPAALYALVTAGSPAIAGWGVPMATDIAFALGILSLLGDRVPYQLKIFLTAVAIVDDIGGILVIALFYTSSISMLMLGAAMALLLLAYAGNRMGVRNPFFYALIGCLVWLTVLKSGVHSTVAGVAMAFMIPARTRCDAKAFLRNATNILDDYGKSVRPGASVLTNSAMHSALLAMQHVATSAQTPLQRLEHALHPVVDYAIMPIFALANAGVVLGGDMGAVLSSQVTMGTLLGLVLGKPLGITLAVVAITRISGGYPRGMSFRHFLGAGMLGGIGFTMSLFIAALAFGGSPELLTGAKTAILLASVLAGIGGYLLLRSTPLPVVSDGS</sequence>
<dbReference type="InterPro" id="IPR004670">
    <property type="entry name" value="NhaA"/>
</dbReference>
<keyword evidence="4 6" id="KW-1133">Transmembrane helix</keyword>
<reference evidence="7" key="1">
    <citation type="submission" date="2022-08" db="EMBL/GenBank/DDBJ databases">
        <title>Genome Sequence of the sulphate-reducing bacterium, Pseudodesulfovibrio portus JCM14722.</title>
        <authorList>
            <person name="Kondo R."/>
            <person name="Kataoka T."/>
        </authorList>
    </citation>
    <scope>NUCLEOTIDE SEQUENCE</scope>
    <source>
        <strain evidence="7">JCM 14722</strain>
    </source>
</reference>
<evidence type="ECO:0000256" key="2">
    <source>
        <dbReference type="ARBA" id="ARBA00022475"/>
    </source>
</evidence>
<evidence type="ECO:0000313" key="8">
    <source>
        <dbReference type="Proteomes" id="UP001061361"/>
    </source>
</evidence>
<keyword evidence="6" id="KW-0915">Sodium</keyword>
<feature type="transmembrane region" description="Helical" evidence="6">
    <location>
        <begin position="137"/>
        <end position="159"/>
    </location>
</feature>
<dbReference type="Gene3D" id="1.20.1530.10">
    <property type="entry name" value="Na+/H+ antiporter like domain"/>
    <property type="match status" value="1"/>
</dbReference>
<protein>
    <recommendedName>
        <fullName evidence="6">Na(+)/H(+) antiporter NhaA</fullName>
    </recommendedName>
    <alternativeName>
        <fullName evidence="6">Sodium/proton antiporter NhaA</fullName>
    </alternativeName>
</protein>
<dbReference type="EMBL" id="AP026708">
    <property type="protein sequence ID" value="BDQ33912.1"/>
    <property type="molecule type" value="Genomic_DNA"/>
</dbReference>